<keyword evidence="4" id="KW-0274">FAD</keyword>
<dbReference type="Gene3D" id="1.20.140.10">
    <property type="entry name" value="Butyryl-CoA Dehydrogenase, subunit A, domain 3"/>
    <property type="match status" value="1"/>
</dbReference>
<dbReference type="OrthoDB" id="10262177at2759"/>
<gene>
    <name evidence="6" type="primary">acdh-6_1</name>
    <name evidence="6" type="ORF">E2C01_003787</name>
</gene>
<name>A0A5B7CNW1_PORTR</name>
<comment type="cofactor">
    <cofactor evidence="1">
        <name>FAD</name>
        <dbReference type="ChEBI" id="CHEBI:57692"/>
    </cofactor>
</comment>
<keyword evidence="7" id="KW-1185">Reference proteome</keyword>
<dbReference type="PANTHER" id="PTHR43884:SF12">
    <property type="entry name" value="ISOVALERYL-COA DEHYDROGENASE, MITOCHONDRIAL-RELATED"/>
    <property type="match status" value="1"/>
</dbReference>
<dbReference type="InterPro" id="IPR009075">
    <property type="entry name" value="AcylCo_DH/oxidase_C"/>
</dbReference>
<reference evidence="6 7" key="1">
    <citation type="submission" date="2019-05" db="EMBL/GenBank/DDBJ databases">
        <title>Another draft genome of Portunus trituberculatus and its Hox gene families provides insights of decapod evolution.</title>
        <authorList>
            <person name="Jeong J.-H."/>
            <person name="Song I."/>
            <person name="Kim S."/>
            <person name="Choi T."/>
            <person name="Kim D."/>
            <person name="Ryu S."/>
            <person name="Kim W."/>
        </authorList>
    </citation>
    <scope>NUCLEOTIDE SEQUENCE [LARGE SCALE GENOMIC DNA]</scope>
    <source>
        <tissue evidence="6">Muscle</tissue>
    </source>
</reference>
<evidence type="ECO:0000313" key="6">
    <source>
        <dbReference type="EMBL" id="MPC11129.1"/>
    </source>
</evidence>
<dbReference type="SUPFAM" id="SSF47203">
    <property type="entry name" value="Acyl-CoA dehydrogenase C-terminal domain-like"/>
    <property type="match status" value="1"/>
</dbReference>
<dbReference type="PANTHER" id="PTHR43884">
    <property type="entry name" value="ACYL-COA DEHYDROGENASE"/>
    <property type="match status" value="1"/>
</dbReference>
<comment type="caution">
    <text evidence="6">The sequence shown here is derived from an EMBL/GenBank/DDBJ whole genome shotgun (WGS) entry which is preliminary data.</text>
</comment>
<dbReference type="SUPFAM" id="SSF56645">
    <property type="entry name" value="Acyl-CoA dehydrogenase NM domain-like"/>
    <property type="match status" value="1"/>
</dbReference>
<organism evidence="6 7">
    <name type="scientific">Portunus trituberculatus</name>
    <name type="common">Swimming crab</name>
    <name type="synonym">Neptunus trituberculatus</name>
    <dbReference type="NCBI Taxonomy" id="210409"/>
    <lineage>
        <taxon>Eukaryota</taxon>
        <taxon>Metazoa</taxon>
        <taxon>Ecdysozoa</taxon>
        <taxon>Arthropoda</taxon>
        <taxon>Crustacea</taxon>
        <taxon>Multicrustacea</taxon>
        <taxon>Malacostraca</taxon>
        <taxon>Eumalacostraca</taxon>
        <taxon>Eucarida</taxon>
        <taxon>Decapoda</taxon>
        <taxon>Pleocyemata</taxon>
        <taxon>Brachyura</taxon>
        <taxon>Eubrachyura</taxon>
        <taxon>Portunoidea</taxon>
        <taxon>Portunidae</taxon>
        <taxon>Portuninae</taxon>
        <taxon>Portunus</taxon>
    </lineage>
</organism>
<dbReference type="Pfam" id="PF00441">
    <property type="entry name" value="Acyl-CoA_dh_1"/>
    <property type="match status" value="1"/>
</dbReference>
<proteinExistence type="inferred from homology"/>
<dbReference type="InterPro" id="IPR036250">
    <property type="entry name" value="AcylCo_DH-like_C"/>
</dbReference>
<keyword evidence="3" id="KW-0285">Flavoprotein</keyword>
<evidence type="ECO:0000256" key="1">
    <source>
        <dbReference type="ARBA" id="ARBA00001974"/>
    </source>
</evidence>
<evidence type="ECO:0000256" key="4">
    <source>
        <dbReference type="ARBA" id="ARBA00022827"/>
    </source>
</evidence>
<evidence type="ECO:0000256" key="3">
    <source>
        <dbReference type="ARBA" id="ARBA00022630"/>
    </source>
</evidence>
<comment type="similarity">
    <text evidence="2">Belongs to the acyl-CoA dehydrogenase family.</text>
</comment>
<dbReference type="EMBL" id="VSRR010000146">
    <property type="protein sequence ID" value="MPC11129.1"/>
    <property type="molecule type" value="Genomic_DNA"/>
</dbReference>
<evidence type="ECO:0000313" key="7">
    <source>
        <dbReference type="Proteomes" id="UP000324222"/>
    </source>
</evidence>
<dbReference type="GO" id="GO:0003995">
    <property type="term" value="F:acyl-CoA dehydrogenase activity"/>
    <property type="evidence" value="ECO:0007669"/>
    <property type="project" value="TreeGrafter"/>
</dbReference>
<evidence type="ECO:0000259" key="5">
    <source>
        <dbReference type="Pfam" id="PF00441"/>
    </source>
</evidence>
<dbReference type="InterPro" id="IPR046373">
    <property type="entry name" value="Acyl-CoA_Oxase/DH_mid-dom_sf"/>
</dbReference>
<sequence length="136" mass="15646">MLWEAGIHLAKRINKIGMLSSDTAQIFFEDVRVPAKNLIGEEGKGFTYQMMQFQEERLAAAGLLLRPMEKCVEATIEYTKNRQAFGKSILDNQYVHYRLAELQTEIEALRALTYRATEQRTERGDLIAVYRVMNGL</sequence>
<protein>
    <submittedName>
        <fullName evidence="6">Putative acyl-CoA dehydrogenase 6</fullName>
    </submittedName>
</protein>
<accession>A0A5B7CNW1</accession>
<dbReference type="InterPro" id="IPR009100">
    <property type="entry name" value="AcylCoA_DH/oxidase_NM_dom_sf"/>
</dbReference>
<evidence type="ECO:0000256" key="2">
    <source>
        <dbReference type="ARBA" id="ARBA00009347"/>
    </source>
</evidence>
<feature type="domain" description="Acyl-CoA dehydrogenase/oxidase C-terminal" evidence="5">
    <location>
        <begin position="43"/>
        <end position="122"/>
    </location>
</feature>
<dbReference type="Gene3D" id="2.40.110.10">
    <property type="entry name" value="Butyryl-CoA Dehydrogenase, subunit A, domain 2"/>
    <property type="match status" value="1"/>
</dbReference>
<dbReference type="Proteomes" id="UP000324222">
    <property type="component" value="Unassembled WGS sequence"/>
</dbReference>
<dbReference type="AlphaFoldDB" id="A0A5B7CNW1"/>